<keyword evidence="3 5" id="KW-0808">Transferase</keyword>
<dbReference type="InterPro" id="IPR015421">
    <property type="entry name" value="PyrdxlP-dep_Trfase_major"/>
</dbReference>
<evidence type="ECO:0000256" key="2">
    <source>
        <dbReference type="ARBA" id="ARBA00022576"/>
    </source>
</evidence>
<dbReference type="SUPFAM" id="SSF53383">
    <property type="entry name" value="PLP-dependent transferases"/>
    <property type="match status" value="1"/>
</dbReference>
<protein>
    <submittedName>
        <fullName evidence="5">Pyridoxal phosphate-dependent aminotransferase</fullName>
    </submittedName>
</protein>
<dbReference type="Gene3D" id="3.90.1150.10">
    <property type="entry name" value="Aspartate Aminotransferase, domain 1"/>
    <property type="match status" value="1"/>
</dbReference>
<keyword evidence="6" id="KW-1185">Reference proteome</keyword>
<dbReference type="GO" id="GO:0030170">
    <property type="term" value="F:pyridoxal phosphate binding"/>
    <property type="evidence" value="ECO:0007669"/>
    <property type="project" value="InterPro"/>
</dbReference>
<dbReference type="InterPro" id="IPR015424">
    <property type="entry name" value="PyrdxlP-dep_Trfase"/>
</dbReference>
<dbReference type="EMBL" id="JACEFG010000004">
    <property type="protein sequence ID" value="MBA2176732.1"/>
    <property type="molecule type" value="Genomic_DNA"/>
</dbReference>
<reference evidence="5 6" key="1">
    <citation type="journal article" date="2004" name="Extremophiles">
        <title>Halobacillus locisalis sp. nov., a halophilic bacterium isolated from a marine solar saltern of the Yellow Sea in Korea.</title>
        <authorList>
            <person name="Yoon J.H."/>
            <person name="Kang K.H."/>
            <person name="Oh T.K."/>
            <person name="Park Y.H."/>
        </authorList>
    </citation>
    <scope>NUCLEOTIDE SEQUENCE [LARGE SCALE GENOMIC DNA]</scope>
    <source>
        <strain evidence="5 6">KCTC 3788</strain>
    </source>
</reference>
<dbReference type="PANTHER" id="PTHR42832">
    <property type="entry name" value="AMINO ACID AMINOTRANSFERASE"/>
    <property type="match status" value="1"/>
</dbReference>
<dbReference type="Proteomes" id="UP000571017">
    <property type="component" value="Unassembled WGS sequence"/>
</dbReference>
<gene>
    <name evidence="5" type="ORF">H0266_17725</name>
</gene>
<dbReference type="PANTHER" id="PTHR42832:SF3">
    <property type="entry name" value="L-GLUTAMINE--4-(METHYLSULFANYL)-2-OXOBUTANOATE AMINOTRANSFERASE"/>
    <property type="match status" value="1"/>
</dbReference>
<dbReference type="CDD" id="cd00609">
    <property type="entry name" value="AAT_like"/>
    <property type="match status" value="1"/>
</dbReference>
<evidence type="ECO:0000313" key="6">
    <source>
        <dbReference type="Proteomes" id="UP000571017"/>
    </source>
</evidence>
<comment type="caution">
    <text evidence="5">The sequence shown here is derived from an EMBL/GenBank/DDBJ whole genome shotgun (WGS) entry which is preliminary data.</text>
</comment>
<dbReference type="Pfam" id="PF00155">
    <property type="entry name" value="Aminotran_1_2"/>
    <property type="match status" value="1"/>
</dbReference>
<evidence type="ECO:0000259" key="4">
    <source>
        <dbReference type="Pfam" id="PF00155"/>
    </source>
</evidence>
<dbReference type="Gene3D" id="3.40.640.10">
    <property type="entry name" value="Type I PLP-dependent aspartate aminotransferase-like (Major domain)"/>
    <property type="match status" value="1"/>
</dbReference>
<feature type="domain" description="Aminotransferase class I/classII large" evidence="4">
    <location>
        <begin position="78"/>
        <end position="428"/>
    </location>
</feature>
<dbReference type="AlphaFoldDB" id="A0A838CX60"/>
<dbReference type="InterPro" id="IPR004839">
    <property type="entry name" value="Aminotransferase_I/II_large"/>
</dbReference>
<comment type="cofactor">
    <cofactor evidence="1">
        <name>pyridoxal 5'-phosphate</name>
        <dbReference type="ChEBI" id="CHEBI:597326"/>
    </cofactor>
</comment>
<name>A0A838CX60_9BACI</name>
<dbReference type="InterPro" id="IPR015422">
    <property type="entry name" value="PyrdxlP-dep_Trfase_small"/>
</dbReference>
<evidence type="ECO:0000256" key="1">
    <source>
        <dbReference type="ARBA" id="ARBA00001933"/>
    </source>
</evidence>
<dbReference type="NCBIfam" id="NF005977">
    <property type="entry name" value="PRK08068.1"/>
    <property type="match status" value="1"/>
</dbReference>
<keyword evidence="2 5" id="KW-0032">Aminotransferase</keyword>
<evidence type="ECO:0000256" key="3">
    <source>
        <dbReference type="ARBA" id="ARBA00022679"/>
    </source>
</evidence>
<dbReference type="GO" id="GO:0008483">
    <property type="term" value="F:transaminase activity"/>
    <property type="evidence" value="ECO:0007669"/>
    <property type="project" value="UniProtKB-KW"/>
</dbReference>
<accession>A0A838CX60</accession>
<evidence type="ECO:0000313" key="5">
    <source>
        <dbReference type="EMBL" id="MBA2176732.1"/>
    </source>
</evidence>
<organism evidence="5 6">
    <name type="scientific">Halobacillus locisalis</name>
    <dbReference type="NCBI Taxonomy" id="220753"/>
    <lineage>
        <taxon>Bacteria</taxon>
        <taxon>Bacillati</taxon>
        <taxon>Bacillota</taxon>
        <taxon>Bacilli</taxon>
        <taxon>Bacillales</taxon>
        <taxon>Bacillaceae</taxon>
        <taxon>Halobacillus</taxon>
    </lineage>
</organism>
<proteinExistence type="predicted"/>
<sequence length="435" mass="48669">MHTRLGLFPNYPPSSSRTICSLIYNDRVTLPVTIQKISYKGGIPLKSYTPSNAVQQLPEQFFAKLVNKLRTHQDKGHDVLNLGQGNPDQPTPDHIVKSLQEAAEKPLYHKYPPFHGFEFLKEAVATFYKREYDVDLDPETEVAILPGSKTGLVELSQCFLNPGDVALMPDPGYPDYWSGVAMMGATMEPMPLKREHDFLPDYDSISQKTWEKSKLMFLNYPNNPTGAVADRAFFEKTIQEADRHDVCVIHDFAYGAIGFDGVKPISFLQVPGAKDVGVEIYTMSKSYNMAGWRIAFAVGNRSVIETLEKIQDHYFCSIFGAEQEAAATALLASQECVDDLRQTYESRRDLLVGGLKDLQYEVQPCHGSFFVWLKVPGSYTSESFADDLLEKVGLFVAPGIGFGSHGEGYVRIGLNNSEETLKDALRRFEDFKNGS</sequence>
<dbReference type="InterPro" id="IPR050881">
    <property type="entry name" value="LL-DAP_aminotransferase"/>
</dbReference>